<dbReference type="Proteomes" id="UP000717585">
    <property type="component" value="Unassembled WGS sequence"/>
</dbReference>
<dbReference type="Pfam" id="PF02518">
    <property type="entry name" value="HATPase_c"/>
    <property type="match status" value="1"/>
</dbReference>
<dbReference type="InterPro" id="IPR003594">
    <property type="entry name" value="HATPase_dom"/>
</dbReference>
<dbReference type="Pfam" id="PF08447">
    <property type="entry name" value="PAS_3"/>
    <property type="match status" value="1"/>
</dbReference>
<dbReference type="InterPro" id="IPR005467">
    <property type="entry name" value="His_kinase_dom"/>
</dbReference>
<organism evidence="8 9">
    <name type="scientific">Carpediemonas membranifera</name>
    <dbReference type="NCBI Taxonomy" id="201153"/>
    <lineage>
        <taxon>Eukaryota</taxon>
        <taxon>Metamonada</taxon>
        <taxon>Carpediemonas-like organisms</taxon>
        <taxon>Carpediemonas</taxon>
    </lineage>
</organism>
<comment type="caution">
    <text evidence="8">The sequence shown here is derived from an EMBL/GenBank/DDBJ whole genome shotgun (WGS) entry which is preliminary data.</text>
</comment>
<comment type="catalytic activity">
    <reaction evidence="1">
        <text>ATP + protein L-histidine = ADP + protein N-phospho-L-histidine.</text>
        <dbReference type="EC" id="2.7.13.3"/>
    </reaction>
</comment>
<gene>
    <name evidence="8" type="ORF">J8273_1602</name>
</gene>
<dbReference type="SUPFAM" id="SSF55874">
    <property type="entry name" value="ATPase domain of HSP90 chaperone/DNA topoisomerase II/histidine kinase"/>
    <property type="match status" value="1"/>
</dbReference>
<dbReference type="OrthoDB" id="60033at2759"/>
<evidence type="ECO:0000256" key="1">
    <source>
        <dbReference type="ARBA" id="ARBA00000085"/>
    </source>
</evidence>
<dbReference type="InterPro" id="IPR004358">
    <property type="entry name" value="Sig_transdc_His_kin-like_C"/>
</dbReference>
<evidence type="ECO:0000313" key="9">
    <source>
        <dbReference type="Proteomes" id="UP000717585"/>
    </source>
</evidence>
<dbReference type="CDD" id="cd00082">
    <property type="entry name" value="HisKA"/>
    <property type="match status" value="1"/>
</dbReference>
<keyword evidence="9" id="KW-1185">Reference proteome</keyword>
<evidence type="ECO:0000259" key="6">
    <source>
        <dbReference type="PROSITE" id="PS50109"/>
    </source>
</evidence>
<dbReference type="InterPro" id="IPR000014">
    <property type="entry name" value="PAS"/>
</dbReference>
<dbReference type="InterPro" id="IPR035965">
    <property type="entry name" value="PAS-like_dom_sf"/>
</dbReference>
<feature type="domain" description="PAS" evidence="7">
    <location>
        <begin position="581"/>
        <end position="635"/>
    </location>
</feature>
<dbReference type="PANTHER" id="PTHR43304:SF1">
    <property type="entry name" value="PAC DOMAIN-CONTAINING PROTEIN"/>
    <property type="match status" value="1"/>
</dbReference>
<evidence type="ECO:0000313" key="8">
    <source>
        <dbReference type="EMBL" id="KAG9396593.1"/>
    </source>
</evidence>
<keyword evidence="5 8" id="KW-0418">Kinase</keyword>
<reference evidence="8" key="1">
    <citation type="submission" date="2021-05" db="EMBL/GenBank/DDBJ databases">
        <title>A free-living protist that lacks canonical eukaryotic 1 DNA replication and segregation systems.</title>
        <authorList>
            <person name="Salas-Leiva D.E."/>
            <person name="Tromer E.C."/>
            <person name="Curtis B.A."/>
            <person name="Jerlstrom-Hultqvist J."/>
            <person name="Kolisko M."/>
            <person name="Yi Z."/>
            <person name="Salas-Leiva J.S."/>
            <person name="Gallot-Lavallee L."/>
            <person name="Kops G.J.P.L."/>
            <person name="Archibald J.M."/>
            <person name="Simpson A.G.B."/>
            <person name="Roger A.J."/>
        </authorList>
    </citation>
    <scope>NUCLEOTIDE SEQUENCE</scope>
    <source>
        <strain evidence="8">BICM</strain>
    </source>
</reference>
<feature type="domain" description="Histidine kinase" evidence="6">
    <location>
        <begin position="695"/>
        <end position="907"/>
    </location>
</feature>
<dbReference type="Gene3D" id="1.10.287.130">
    <property type="match status" value="1"/>
</dbReference>
<keyword evidence="3" id="KW-0597">Phosphoprotein</keyword>
<dbReference type="PRINTS" id="PR00344">
    <property type="entry name" value="BCTRLSENSOR"/>
</dbReference>
<dbReference type="EC" id="2.7.13.3" evidence="2"/>
<protein>
    <recommendedName>
        <fullName evidence="2">histidine kinase</fullName>
        <ecNumber evidence="2">2.7.13.3</ecNumber>
    </recommendedName>
</protein>
<dbReference type="InterPro" id="IPR036890">
    <property type="entry name" value="HATPase_C_sf"/>
</dbReference>
<evidence type="ECO:0000259" key="7">
    <source>
        <dbReference type="PROSITE" id="PS50112"/>
    </source>
</evidence>
<dbReference type="PROSITE" id="PS50112">
    <property type="entry name" value="PAS"/>
    <property type="match status" value="1"/>
</dbReference>
<dbReference type="InterPro" id="IPR003661">
    <property type="entry name" value="HisK_dim/P_dom"/>
</dbReference>
<dbReference type="AlphaFoldDB" id="A0A8J6E3Z9"/>
<dbReference type="SUPFAM" id="SSF55785">
    <property type="entry name" value="PYP-like sensor domain (PAS domain)"/>
    <property type="match status" value="4"/>
</dbReference>
<name>A0A8J6E3Z9_9EUKA</name>
<evidence type="ECO:0000256" key="3">
    <source>
        <dbReference type="ARBA" id="ARBA00022553"/>
    </source>
</evidence>
<sequence length="917" mass="101610">MPCCRSNIIADLLSIDREIQILEDQLDETDGDLNLLDIVLHDIAPVLYCDFTPSLTISDSNGAFNLLYNCPPPAMLGKAASLTHTAPSTVWTDSIEVGGVGHPVVWVIKGVYVRGQLTTVAAVGVDTAQAVSAPSDGMEDIPLFDLLDIASSGFWVGEVGPQFPNGVRIVYASRRTAEYSEIPTEEMYSSPSAWLDSVVPECQDELTQAFCFASGQPEFEVSYRVRGVKTGNTRWLRARGVRAVWDGVTMAFGTIEDVTPKVEAEAFRQRLRLILNGMQAGQPDIIALYDISRYKAHGTIEPLFLTQAIERITGIPWRPMLHRALDPKDIAVSFHPDERGWAMNRLRLFLEGQGPFRIEHRFVHIHTGALRHMVTQGAIGRDKAGQPASAIIIGFDRTAEHAAVTAMRRTEQLFERMSETIEDAFYIADPATILEERYNPDHLQHISAAAWNIFGISAPVLCDNPVLWLDTVVPEDRQRVDDQLTAFRNEARDNPVTARLAITYDIDVDGVQKRIMHKSRMTVNMRGRAVNFVGTWTDITAHAREEIALNRVRRRYEFMSDNIEAVYYLISRVPGSHEFEVLNVNRYYETLTGRSIEPLLSRGSAEWFELVHPDDKEHIIADGQDKVFRLLLDDGRVRHVVDRRVQFKVIDGKVESAGLIVDITELVTSQNRKLEAQAQLHRAQRLESLGVLAGGVAHEFGNMTAVIMGNADMAFDMCDEETGVHALLEPIIEACTRASVFTGKLLAYSGKGMNTVTRVNLTRLLLELKDFVQASLPPNVSVELALVPEDSLPPVCGDPQQLRQVVSILVNNGAEAIGAEQGRLIISTRQCSCETQCCVIMSVADTGVGMDERTRSRLFDPFVTREVGKGMSLAAVHGIVSNHGGMVSVRSALGEGAEFTVTLPASEGRRCRIKKPY</sequence>
<evidence type="ECO:0000256" key="4">
    <source>
        <dbReference type="ARBA" id="ARBA00022679"/>
    </source>
</evidence>
<evidence type="ECO:0000256" key="2">
    <source>
        <dbReference type="ARBA" id="ARBA00012438"/>
    </source>
</evidence>
<dbReference type="PANTHER" id="PTHR43304">
    <property type="entry name" value="PHYTOCHROME-LIKE PROTEIN CPH1"/>
    <property type="match status" value="1"/>
</dbReference>
<dbReference type="SMART" id="SM00387">
    <property type="entry name" value="HATPase_c"/>
    <property type="match status" value="1"/>
</dbReference>
<evidence type="ECO:0000256" key="5">
    <source>
        <dbReference type="ARBA" id="ARBA00022777"/>
    </source>
</evidence>
<proteinExistence type="predicted"/>
<accession>A0A8J6E3Z9</accession>
<dbReference type="PROSITE" id="PS50109">
    <property type="entry name" value="HIS_KIN"/>
    <property type="match status" value="1"/>
</dbReference>
<dbReference type="InterPro" id="IPR013655">
    <property type="entry name" value="PAS_fold_3"/>
</dbReference>
<dbReference type="EMBL" id="JAHDYR010000005">
    <property type="protein sequence ID" value="KAG9396593.1"/>
    <property type="molecule type" value="Genomic_DNA"/>
</dbReference>
<dbReference type="GO" id="GO:0000155">
    <property type="term" value="F:phosphorelay sensor kinase activity"/>
    <property type="evidence" value="ECO:0007669"/>
    <property type="project" value="InterPro"/>
</dbReference>
<dbReference type="Gene3D" id="3.30.450.20">
    <property type="entry name" value="PAS domain"/>
    <property type="match status" value="4"/>
</dbReference>
<dbReference type="InterPro" id="IPR052162">
    <property type="entry name" value="Sensor_kinase/Photoreceptor"/>
</dbReference>
<keyword evidence="4" id="KW-0808">Transferase</keyword>
<dbReference type="Gene3D" id="3.30.565.10">
    <property type="entry name" value="Histidine kinase-like ATPase, C-terminal domain"/>
    <property type="match status" value="1"/>
</dbReference>